<dbReference type="AlphaFoldDB" id="A0A0A8Z8Z3"/>
<protein>
    <submittedName>
        <fullName evidence="1">Uncharacterized protein</fullName>
    </submittedName>
</protein>
<reference evidence="1" key="1">
    <citation type="submission" date="2014-09" db="EMBL/GenBank/DDBJ databases">
        <authorList>
            <person name="Magalhaes I.L.F."/>
            <person name="Oliveira U."/>
            <person name="Santos F.R."/>
            <person name="Vidigal T.H.D.A."/>
            <person name="Brescovit A.D."/>
            <person name="Santos A.J."/>
        </authorList>
    </citation>
    <scope>NUCLEOTIDE SEQUENCE</scope>
    <source>
        <tissue evidence="1">Shoot tissue taken approximately 20 cm above the soil surface</tissue>
    </source>
</reference>
<name>A0A0A8Z8Z3_ARUDO</name>
<sequence length="53" mass="6097">MKLYYQSNMRLAVILKDNRWCQMQGSLKQVNNNYLSLCAGSNFPRSSKVGSRP</sequence>
<dbReference type="EMBL" id="GBRH01266548">
    <property type="protein sequence ID" value="JAD31347.1"/>
    <property type="molecule type" value="Transcribed_RNA"/>
</dbReference>
<evidence type="ECO:0000313" key="1">
    <source>
        <dbReference type="EMBL" id="JAD31347.1"/>
    </source>
</evidence>
<reference evidence="1" key="2">
    <citation type="journal article" date="2015" name="Data Brief">
        <title>Shoot transcriptome of the giant reed, Arundo donax.</title>
        <authorList>
            <person name="Barrero R.A."/>
            <person name="Guerrero F.D."/>
            <person name="Moolhuijzen P."/>
            <person name="Goolsby J.A."/>
            <person name="Tidwell J."/>
            <person name="Bellgard S.E."/>
            <person name="Bellgard M.I."/>
        </authorList>
    </citation>
    <scope>NUCLEOTIDE SEQUENCE</scope>
    <source>
        <tissue evidence="1">Shoot tissue taken approximately 20 cm above the soil surface</tissue>
    </source>
</reference>
<organism evidence="1">
    <name type="scientific">Arundo donax</name>
    <name type="common">Giant reed</name>
    <name type="synonym">Donax arundinaceus</name>
    <dbReference type="NCBI Taxonomy" id="35708"/>
    <lineage>
        <taxon>Eukaryota</taxon>
        <taxon>Viridiplantae</taxon>
        <taxon>Streptophyta</taxon>
        <taxon>Embryophyta</taxon>
        <taxon>Tracheophyta</taxon>
        <taxon>Spermatophyta</taxon>
        <taxon>Magnoliopsida</taxon>
        <taxon>Liliopsida</taxon>
        <taxon>Poales</taxon>
        <taxon>Poaceae</taxon>
        <taxon>PACMAD clade</taxon>
        <taxon>Arundinoideae</taxon>
        <taxon>Arundineae</taxon>
        <taxon>Arundo</taxon>
    </lineage>
</organism>
<proteinExistence type="predicted"/>
<accession>A0A0A8Z8Z3</accession>